<dbReference type="SUPFAM" id="SSF47240">
    <property type="entry name" value="Ferritin-like"/>
    <property type="match status" value="1"/>
</dbReference>
<sequence length="152" mass="17845">MKVETFSDLIVWTREMHHWLAECLAHCSTQSEQELARMLLAYLADHEAALEKIVDGFMKQADPKALNTWVYDYLGHEPIDPHRTCDRPFAQMSVDEICEAVFDLHNQVIDLYRYLQGRAEIPEARELLQALLDMEEHETMRLAQQSNRIRDM</sequence>
<keyword evidence="2" id="KW-1185">Reference proteome</keyword>
<dbReference type="EMBL" id="FWFQ01000022">
    <property type="protein sequence ID" value="SLN54667.1"/>
    <property type="molecule type" value="Genomic_DNA"/>
</dbReference>
<dbReference type="OrthoDB" id="278693at2"/>
<organism evidence="1 2">
    <name type="scientific">Pseudoruegeria aquimaris</name>
    <dbReference type="NCBI Taxonomy" id="393663"/>
    <lineage>
        <taxon>Bacteria</taxon>
        <taxon>Pseudomonadati</taxon>
        <taxon>Pseudomonadota</taxon>
        <taxon>Alphaproteobacteria</taxon>
        <taxon>Rhodobacterales</taxon>
        <taxon>Roseobacteraceae</taxon>
        <taxon>Pseudoruegeria</taxon>
    </lineage>
</organism>
<evidence type="ECO:0008006" key="3">
    <source>
        <dbReference type="Google" id="ProtNLM"/>
    </source>
</evidence>
<dbReference type="AlphaFoldDB" id="A0A1Y5T306"/>
<dbReference type="Gene3D" id="1.20.1260.10">
    <property type="match status" value="1"/>
</dbReference>
<evidence type="ECO:0000313" key="1">
    <source>
        <dbReference type="EMBL" id="SLN54667.1"/>
    </source>
</evidence>
<accession>A0A1Y5T306</accession>
<evidence type="ECO:0000313" key="2">
    <source>
        <dbReference type="Proteomes" id="UP000193409"/>
    </source>
</evidence>
<gene>
    <name evidence="1" type="ORF">PSA7680_02863</name>
</gene>
<dbReference type="InterPro" id="IPR009078">
    <property type="entry name" value="Ferritin-like_SF"/>
</dbReference>
<protein>
    <recommendedName>
        <fullName evidence="3">ATPase</fullName>
    </recommendedName>
</protein>
<reference evidence="1 2" key="1">
    <citation type="submission" date="2017-03" db="EMBL/GenBank/DDBJ databases">
        <authorList>
            <person name="Afonso C.L."/>
            <person name="Miller P.J."/>
            <person name="Scott M.A."/>
            <person name="Spackman E."/>
            <person name="Goraichik I."/>
            <person name="Dimitrov K.M."/>
            <person name="Suarez D.L."/>
            <person name="Swayne D.E."/>
        </authorList>
    </citation>
    <scope>NUCLEOTIDE SEQUENCE [LARGE SCALE GENOMIC DNA]</scope>
    <source>
        <strain evidence="1 2">CECT 7680</strain>
    </source>
</reference>
<dbReference type="RefSeq" id="WP_085869395.1">
    <property type="nucleotide sequence ID" value="NZ_FWFQ01000022.1"/>
</dbReference>
<dbReference type="InterPro" id="IPR012347">
    <property type="entry name" value="Ferritin-like"/>
</dbReference>
<proteinExistence type="predicted"/>
<name>A0A1Y5T306_9RHOB</name>
<dbReference type="Proteomes" id="UP000193409">
    <property type="component" value="Unassembled WGS sequence"/>
</dbReference>